<gene>
    <name evidence="9" type="primary">trkA</name>
    <name evidence="9" type="ORF">FJM51_03760</name>
</gene>
<dbReference type="EMBL" id="VFRP01000002">
    <property type="protein sequence ID" value="TPE53150.1"/>
    <property type="molecule type" value="Genomic_DNA"/>
</dbReference>
<evidence type="ECO:0000259" key="8">
    <source>
        <dbReference type="PROSITE" id="PS51202"/>
    </source>
</evidence>
<dbReference type="InterPro" id="IPR036721">
    <property type="entry name" value="RCK_C_sf"/>
</dbReference>
<dbReference type="PANTHER" id="PTHR43833">
    <property type="entry name" value="POTASSIUM CHANNEL PROTEIN 2-RELATED-RELATED"/>
    <property type="match status" value="1"/>
</dbReference>
<dbReference type="PRINTS" id="PR00335">
    <property type="entry name" value="KUPTAKETRKA"/>
</dbReference>
<dbReference type="InterPro" id="IPR006037">
    <property type="entry name" value="RCK_C"/>
</dbReference>
<dbReference type="PROSITE" id="PS51202">
    <property type="entry name" value="RCK_C"/>
    <property type="match status" value="2"/>
</dbReference>
<protein>
    <recommendedName>
        <fullName evidence="1">Trk system potassium uptake protein TrkA</fullName>
    </recommendedName>
</protein>
<dbReference type="OrthoDB" id="9775180at2"/>
<evidence type="ECO:0000256" key="6">
    <source>
        <dbReference type="ARBA" id="ARBA00023065"/>
    </source>
</evidence>
<accession>A0A501WXG9</accession>
<keyword evidence="10" id="KW-1185">Reference proteome</keyword>
<dbReference type="SUPFAM" id="SSF116726">
    <property type="entry name" value="TrkA C-terminal domain-like"/>
    <property type="match status" value="2"/>
</dbReference>
<feature type="domain" description="RCK N-terminal" evidence="7">
    <location>
        <begin position="1"/>
        <end position="126"/>
    </location>
</feature>
<dbReference type="GO" id="GO:0005886">
    <property type="term" value="C:plasma membrane"/>
    <property type="evidence" value="ECO:0007669"/>
    <property type="project" value="InterPro"/>
</dbReference>
<dbReference type="InterPro" id="IPR050721">
    <property type="entry name" value="Trk_Ktr_HKT_K-transport"/>
</dbReference>
<evidence type="ECO:0000256" key="4">
    <source>
        <dbReference type="ARBA" id="ARBA00022958"/>
    </source>
</evidence>
<evidence type="ECO:0000259" key="7">
    <source>
        <dbReference type="PROSITE" id="PS51201"/>
    </source>
</evidence>
<dbReference type="Proteomes" id="UP000319255">
    <property type="component" value="Unassembled WGS sequence"/>
</dbReference>
<evidence type="ECO:0000256" key="1">
    <source>
        <dbReference type="ARBA" id="ARBA00017378"/>
    </source>
</evidence>
<keyword evidence="6" id="KW-0406">Ion transport</keyword>
<reference evidence="9 10" key="1">
    <citation type="submission" date="2019-06" db="EMBL/GenBank/DDBJ databases">
        <title>A novel bacterium of genus Amaricoccus, isolated from marine sediment.</title>
        <authorList>
            <person name="Huang H."/>
            <person name="Mo K."/>
            <person name="Hu Y."/>
        </authorList>
    </citation>
    <scope>NUCLEOTIDE SEQUENCE [LARGE SCALE GENOMIC DNA]</scope>
    <source>
        <strain evidence="9 10">HB172011</strain>
    </source>
</reference>
<dbReference type="NCBIfam" id="NF007031">
    <property type="entry name" value="PRK09496.1-2"/>
    <property type="match status" value="1"/>
</dbReference>
<sequence length="460" mass="50237">MKIIICGAGQVGGQIARHLAREEGANNVTVIDNDPALVRRLMDGYDIGGIAGFASHPDVLEQAGARDADMIIAATQSDEVNMVVCQVAHSIFSVPRKIARLRSQAYLDAIYADLYRTGHLPIDVVISPEISVADAVMQRLNAPAAFDIEGFLEDRAQLVGMTLDASCAALYTPLRQLSELFSTLRAVIVGLRRKGRLAVVTSDEQLKPGDQIYALVVTEDMARFMEAFGKDALSVERALIIGGGNIGLRVAQTMERLRPRAQVKLIERDRERAETAAEALRRAVVLRGDGLDLDLLREANVAETDAMVALTEDDKTNLLACVRAKAAGAKLVIALLNDQTLVDLVEPIGIDAYVNPRSTTVSSILRYVRHGRIRQVYSIGDGEAEVIEAQVLRTSALAGRMVREAEMPEDARIGVIRRGDKVFTPRADTRLAEGDELTIFAMRKSVADVERLFQVGFDFF</sequence>
<dbReference type="Gene3D" id="3.40.50.720">
    <property type="entry name" value="NAD(P)-binding Rossmann-like Domain"/>
    <property type="match status" value="2"/>
</dbReference>
<dbReference type="InterPro" id="IPR003148">
    <property type="entry name" value="RCK_N"/>
</dbReference>
<keyword evidence="3" id="KW-0633">Potassium transport</keyword>
<keyword evidence="5" id="KW-0520">NAD</keyword>
<dbReference type="GO" id="GO:0015079">
    <property type="term" value="F:potassium ion transmembrane transporter activity"/>
    <property type="evidence" value="ECO:0007669"/>
    <property type="project" value="InterPro"/>
</dbReference>
<feature type="domain" description="RCK C-terminal" evidence="8">
    <location>
        <begin position="374"/>
        <end position="455"/>
    </location>
</feature>
<dbReference type="Pfam" id="PF02254">
    <property type="entry name" value="TrkA_N"/>
    <property type="match status" value="2"/>
</dbReference>
<dbReference type="NCBIfam" id="NF007032">
    <property type="entry name" value="PRK09496.1-4"/>
    <property type="match status" value="1"/>
</dbReference>
<dbReference type="Pfam" id="PF02080">
    <property type="entry name" value="TrkA_C"/>
    <property type="match status" value="2"/>
</dbReference>
<dbReference type="PROSITE" id="PS51201">
    <property type="entry name" value="RCK_N"/>
    <property type="match status" value="2"/>
</dbReference>
<proteinExistence type="predicted"/>
<evidence type="ECO:0000313" key="9">
    <source>
        <dbReference type="EMBL" id="TPE53150.1"/>
    </source>
</evidence>
<comment type="caution">
    <text evidence="9">The sequence shown here is derived from an EMBL/GenBank/DDBJ whole genome shotgun (WGS) entry which is preliminary data.</text>
</comment>
<name>A0A501WXG9_9RHOB</name>
<feature type="domain" description="RCK N-terminal" evidence="7">
    <location>
        <begin position="235"/>
        <end position="354"/>
    </location>
</feature>
<keyword evidence="4" id="KW-0630">Potassium</keyword>
<evidence type="ECO:0000313" key="10">
    <source>
        <dbReference type="Proteomes" id="UP000319255"/>
    </source>
</evidence>
<dbReference type="InterPro" id="IPR036291">
    <property type="entry name" value="NAD(P)-bd_dom_sf"/>
</dbReference>
<evidence type="ECO:0000256" key="5">
    <source>
        <dbReference type="ARBA" id="ARBA00023027"/>
    </source>
</evidence>
<dbReference type="AlphaFoldDB" id="A0A501WXG9"/>
<dbReference type="InterPro" id="IPR006036">
    <property type="entry name" value="K_uptake_TrkA"/>
</dbReference>
<evidence type="ECO:0000256" key="3">
    <source>
        <dbReference type="ARBA" id="ARBA00022538"/>
    </source>
</evidence>
<dbReference type="NCBIfam" id="NF007039">
    <property type="entry name" value="PRK09496.3-2"/>
    <property type="match status" value="1"/>
</dbReference>
<dbReference type="SUPFAM" id="SSF51735">
    <property type="entry name" value="NAD(P)-binding Rossmann-fold domains"/>
    <property type="match status" value="2"/>
</dbReference>
<dbReference type="PANTHER" id="PTHR43833:SF5">
    <property type="entry name" value="TRK SYSTEM POTASSIUM UPTAKE PROTEIN TRKA"/>
    <property type="match status" value="1"/>
</dbReference>
<dbReference type="RefSeq" id="WP_140452772.1">
    <property type="nucleotide sequence ID" value="NZ_VFRP01000002.1"/>
</dbReference>
<keyword evidence="2" id="KW-0813">Transport</keyword>
<organism evidence="9 10">
    <name type="scientific">Amaricoccus solimangrovi</name>
    <dbReference type="NCBI Taxonomy" id="2589815"/>
    <lineage>
        <taxon>Bacteria</taxon>
        <taxon>Pseudomonadati</taxon>
        <taxon>Pseudomonadota</taxon>
        <taxon>Alphaproteobacteria</taxon>
        <taxon>Rhodobacterales</taxon>
        <taxon>Paracoccaceae</taxon>
        <taxon>Amaricoccus</taxon>
    </lineage>
</organism>
<feature type="domain" description="RCK C-terminal" evidence="8">
    <location>
        <begin position="146"/>
        <end position="230"/>
    </location>
</feature>
<evidence type="ECO:0000256" key="2">
    <source>
        <dbReference type="ARBA" id="ARBA00022448"/>
    </source>
</evidence>
<dbReference type="Gene3D" id="3.30.70.1450">
    <property type="entry name" value="Regulator of K+ conductance, C-terminal domain"/>
    <property type="match status" value="2"/>
</dbReference>